<evidence type="ECO:0008006" key="3">
    <source>
        <dbReference type="Google" id="ProtNLM"/>
    </source>
</evidence>
<dbReference type="Proteomes" id="UP001066276">
    <property type="component" value="Chromosome 7"/>
</dbReference>
<keyword evidence="2" id="KW-1185">Reference proteome</keyword>
<name>A0AAV7PJE0_PLEWA</name>
<sequence>MKQRRVSVYFIPPHSAAAFSVIIPSWCSREHNKLATRASRTMRLIERCRCAAGATNMHCEQQKRSILRPE</sequence>
<reference evidence="1" key="1">
    <citation type="journal article" date="2022" name="bioRxiv">
        <title>Sequencing and chromosome-scale assembly of the giantPleurodeles waltlgenome.</title>
        <authorList>
            <person name="Brown T."/>
            <person name="Elewa A."/>
            <person name="Iarovenko S."/>
            <person name="Subramanian E."/>
            <person name="Araus A.J."/>
            <person name="Petzold A."/>
            <person name="Susuki M."/>
            <person name="Suzuki K.-i.T."/>
            <person name="Hayashi T."/>
            <person name="Toyoda A."/>
            <person name="Oliveira C."/>
            <person name="Osipova E."/>
            <person name="Leigh N.D."/>
            <person name="Simon A."/>
            <person name="Yun M.H."/>
        </authorList>
    </citation>
    <scope>NUCLEOTIDE SEQUENCE</scope>
    <source>
        <strain evidence="1">20211129_DDA</strain>
        <tissue evidence="1">Liver</tissue>
    </source>
</reference>
<evidence type="ECO:0000313" key="1">
    <source>
        <dbReference type="EMBL" id="KAJ1126964.1"/>
    </source>
</evidence>
<comment type="caution">
    <text evidence="1">The sequence shown here is derived from an EMBL/GenBank/DDBJ whole genome shotgun (WGS) entry which is preliminary data.</text>
</comment>
<dbReference type="EMBL" id="JANPWB010000011">
    <property type="protein sequence ID" value="KAJ1126964.1"/>
    <property type="molecule type" value="Genomic_DNA"/>
</dbReference>
<evidence type="ECO:0000313" key="2">
    <source>
        <dbReference type="Proteomes" id="UP001066276"/>
    </source>
</evidence>
<gene>
    <name evidence="1" type="ORF">NDU88_005370</name>
</gene>
<organism evidence="1 2">
    <name type="scientific">Pleurodeles waltl</name>
    <name type="common">Iberian ribbed newt</name>
    <dbReference type="NCBI Taxonomy" id="8319"/>
    <lineage>
        <taxon>Eukaryota</taxon>
        <taxon>Metazoa</taxon>
        <taxon>Chordata</taxon>
        <taxon>Craniata</taxon>
        <taxon>Vertebrata</taxon>
        <taxon>Euteleostomi</taxon>
        <taxon>Amphibia</taxon>
        <taxon>Batrachia</taxon>
        <taxon>Caudata</taxon>
        <taxon>Salamandroidea</taxon>
        <taxon>Salamandridae</taxon>
        <taxon>Pleurodelinae</taxon>
        <taxon>Pleurodeles</taxon>
    </lineage>
</organism>
<protein>
    <recommendedName>
        <fullName evidence="3">Secreted protein</fullName>
    </recommendedName>
</protein>
<accession>A0AAV7PJE0</accession>
<proteinExistence type="predicted"/>
<dbReference type="AlphaFoldDB" id="A0AAV7PJE0"/>